<evidence type="ECO:0000256" key="23">
    <source>
        <dbReference type="SAM" id="SignalP"/>
    </source>
</evidence>
<dbReference type="Pfam" id="PF10225">
    <property type="entry name" value="NEMP"/>
    <property type="match status" value="1"/>
</dbReference>
<feature type="transmembrane region" description="Helical" evidence="22">
    <location>
        <begin position="230"/>
        <end position="252"/>
    </location>
</feature>
<evidence type="ECO:0000256" key="9">
    <source>
        <dbReference type="ARBA" id="ARBA00022692"/>
    </source>
</evidence>
<evidence type="ECO:0000256" key="3">
    <source>
        <dbReference type="ARBA" id="ARBA00008204"/>
    </source>
</evidence>
<keyword evidence="16" id="KW-0157">Chromophore</keyword>
<evidence type="ECO:0000256" key="1">
    <source>
        <dbReference type="ARBA" id="ARBA00004575"/>
    </source>
</evidence>
<comment type="similarity">
    <text evidence="3">Belongs to the reaction center PufL/M/PsbA/D family.</text>
</comment>
<accession>A0A834YY07</accession>
<protein>
    <submittedName>
        <fullName evidence="24">Uncharacterized protein</fullName>
    </submittedName>
</protein>
<evidence type="ECO:0000256" key="10">
    <source>
        <dbReference type="ARBA" id="ARBA00022723"/>
    </source>
</evidence>
<comment type="subcellular location">
    <subcellularLocation>
        <location evidence="1">Nucleus inner membrane</location>
        <topology evidence="1">Multi-pass membrane protein</topology>
        <orientation evidence="1">Nucleoplasmic side</orientation>
    </subcellularLocation>
</comment>
<evidence type="ECO:0000256" key="11">
    <source>
        <dbReference type="ARBA" id="ARBA00022729"/>
    </source>
</evidence>
<evidence type="ECO:0000256" key="20">
    <source>
        <dbReference type="ARBA" id="ARBA00023276"/>
    </source>
</evidence>
<organism evidence="24 25">
    <name type="scientific">Tetracentron sinense</name>
    <name type="common">Spur-leaf</name>
    <dbReference type="NCBI Taxonomy" id="13715"/>
    <lineage>
        <taxon>Eukaryota</taxon>
        <taxon>Viridiplantae</taxon>
        <taxon>Streptophyta</taxon>
        <taxon>Embryophyta</taxon>
        <taxon>Tracheophyta</taxon>
        <taxon>Spermatophyta</taxon>
        <taxon>Magnoliopsida</taxon>
        <taxon>Trochodendrales</taxon>
        <taxon>Trochodendraceae</taxon>
        <taxon>Tetracentron</taxon>
    </lineage>
</organism>
<evidence type="ECO:0000256" key="12">
    <source>
        <dbReference type="ARBA" id="ARBA00022842"/>
    </source>
</evidence>
<evidence type="ECO:0000256" key="18">
    <source>
        <dbReference type="ARBA" id="ARBA00023136"/>
    </source>
</evidence>
<evidence type="ECO:0000313" key="25">
    <source>
        <dbReference type="Proteomes" id="UP000655225"/>
    </source>
</evidence>
<evidence type="ECO:0000256" key="15">
    <source>
        <dbReference type="ARBA" id="ARBA00022990"/>
    </source>
</evidence>
<dbReference type="GO" id="GO:0005637">
    <property type="term" value="C:nuclear inner membrane"/>
    <property type="evidence" value="ECO:0007669"/>
    <property type="project" value="UniProtKB-SubCell"/>
</dbReference>
<keyword evidence="25" id="KW-1185">Reference proteome</keyword>
<dbReference type="InterPro" id="IPR019358">
    <property type="entry name" value="NEMP_fam"/>
</dbReference>
<feature type="transmembrane region" description="Helical" evidence="22">
    <location>
        <begin position="199"/>
        <end position="218"/>
    </location>
</feature>
<evidence type="ECO:0000256" key="5">
    <source>
        <dbReference type="ARBA" id="ARBA00022494"/>
    </source>
</evidence>
<dbReference type="InterPro" id="IPR000484">
    <property type="entry name" value="Photo_RC_L/M"/>
</dbReference>
<feature type="chain" id="PRO_5032719412" evidence="23">
    <location>
        <begin position="38"/>
        <end position="602"/>
    </location>
</feature>
<keyword evidence="15" id="KW-0007">Acetylation</keyword>
<dbReference type="GO" id="GO:0009523">
    <property type="term" value="C:photosystem II"/>
    <property type="evidence" value="ECO:0007669"/>
    <property type="project" value="UniProtKB-KW"/>
</dbReference>
<keyword evidence="5" id="KW-0148">Chlorophyll</keyword>
<keyword evidence="4" id="KW-0813">Transport</keyword>
<keyword evidence="19" id="KW-0539">Nucleus</keyword>
<evidence type="ECO:0000313" key="24">
    <source>
        <dbReference type="EMBL" id="KAF8396312.1"/>
    </source>
</evidence>
<reference evidence="24 25" key="1">
    <citation type="submission" date="2020-04" db="EMBL/GenBank/DDBJ databases">
        <title>Plant Genome Project.</title>
        <authorList>
            <person name="Zhang R.-G."/>
        </authorList>
    </citation>
    <scope>NUCLEOTIDE SEQUENCE [LARGE SCALE GENOMIC DNA]</scope>
    <source>
        <strain evidence="24">YNK0</strain>
        <tissue evidence="24">Leaf</tissue>
    </source>
</reference>
<evidence type="ECO:0000256" key="19">
    <source>
        <dbReference type="ARBA" id="ARBA00023242"/>
    </source>
</evidence>
<comment type="similarity">
    <text evidence="2">Belongs to the NEMP family.</text>
</comment>
<name>A0A834YY07_TETSI</name>
<dbReference type="Pfam" id="PF00124">
    <property type="entry name" value="Photo_RC"/>
    <property type="match status" value="1"/>
</dbReference>
<dbReference type="SUPFAM" id="SSF81483">
    <property type="entry name" value="Bacterial photosystem II reaction centre, L and M subunits"/>
    <property type="match status" value="1"/>
</dbReference>
<keyword evidence="10" id="KW-0479">Metal-binding</keyword>
<evidence type="ECO:0000256" key="13">
    <source>
        <dbReference type="ARBA" id="ARBA00022982"/>
    </source>
</evidence>
<keyword evidence="8" id="KW-0934">Plastid</keyword>
<dbReference type="InterPro" id="IPR036854">
    <property type="entry name" value="Photo_II_D1/D2_sf"/>
</dbReference>
<dbReference type="OMA" id="KGYMQPQ"/>
<evidence type="ECO:0000256" key="6">
    <source>
        <dbReference type="ARBA" id="ARBA00022531"/>
    </source>
</evidence>
<comment type="caution">
    <text evidence="24">The sequence shown here is derived from an EMBL/GenBank/DDBJ whole genome shotgun (WGS) entry which is preliminary data.</text>
</comment>
<feature type="signal peptide" evidence="23">
    <location>
        <begin position="1"/>
        <end position="37"/>
    </location>
</feature>
<feature type="compositionally biased region" description="Low complexity" evidence="21">
    <location>
        <begin position="575"/>
        <end position="593"/>
    </location>
</feature>
<dbReference type="EMBL" id="JABCRI010000012">
    <property type="protein sequence ID" value="KAF8396312.1"/>
    <property type="molecule type" value="Genomic_DNA"/>
</dbReference>
<keyword evidence="7" id="KW-0597">Phosphoprotein</keyword>
<feature type="transmembrane region" description="Helical" evidence="22">
    <location>
        <begin position="400"/>
        <end position="416"/>
    </location>
</feature>
<feature type="transmembrane region" description="Helical" evidence="22">
    <location>
        <begin position="313"/>
        <end position="332"/>
    </location>
</feature>
<dbReference type="Proteomes" id="UP000655225">
    <property type="component" value="Unassembled WGS sequence"/>
</dbReference>
<feature type="transmembrane region" description="Helical" evidence="22">
    <location>
        <begin position="272"/>
        <end position="292"/>
    </location>
</feature>
<dbReference type="PANTHER" id="PTHR31587">
    <property type="entry name" value="TRANSMEMBRANE PROTEIN (DUF2215)"/>
    <property type="match status" value="1"/>
</dbReference>
<feature type="transmembrane region" description="Helical" evidence="22">
    <location>
        <begin position="370"/>
        <end position="388"/>
    </location>
</feature>
<evidence type="ECO:0000256" key="14">
    <source>
        <dbReference type="ARBA" id="ARBA00022989"/>
    </source>
</evidence>
<evidence type="ECO:0000256" key="4">
    <source>
        <dbReference type="ARBA" id="ARBA00022448"/>
    </source>
</evidence>
<keyword evidence="9 22" id="KW-0812">Transmembrane</keyword>
<gene>
    <name evidence="24" type="ORF">HHK36_017927</name>
</gene>
<evidence type="ECO:0000256" key="8">
    <source>
        <dbReference type="ARBA" id="ARBA00022640"/>
    </source>
</evidence>
<dbReference type="GO" id="GO:0009772">
    <property type="term" value="P:photosynthetic electron transport in photosystem II"/>
    <property type="evidence" value="ECO:0007669"/>
    <property type="project" value="InterPro"/>
</dbReference>
<evidence type="ECO:0000256" key="17">
    <source>
        <dbReference type="ARBA" id="ARBA00023004"/>
    </source>
</evidence>
<keyword evidence="17" id="KW-0408">Iron</keyword>
<keyword evidence="11 23" id="KW-0732">Signal</keyword>
<dbReference type="Gene3D" id="1.20.85.10">
    <property type="entry name" value="Photosystem II protein D1-like"/>
    <property type="match status" value="1"/>
</dbReference>
<dbReference type="AlphaFoldDB" id="A0A834YY07"/>
<evidence type="ECO:0000256" key="7">
    <source>
        <dbReference type="ARBA" id="ARBA00022553"/>
    </source>
</evidence>
<proteinExistence type="inferred from homology"/>
<dbReference type="PROSITE" id="PS51257">
    <property type="entry name" value="PROKAR_LIPOPROTEIN"/>
    <property type="match status" value="1"/>
</dbReference>
<keyword evidence="18 22" id="KW-0472">Membrane</keyword>
<evidence type="ECO:0000256" key="16">
    <source>
        <dbReference type="ARBA" id="ARBA00022991"/>
    </source>
</evidence>
<keyword evidence="20" id="KW-0604">Photosystem II</keyword>
<dbReference type="GO" id="GO:0016168">
    <property type="term" value="F:chlorophyll binding"/>
    <property type="evidence" value="ECO:0007669"/>
    <property type="project" value="UniProtKB-KW"/>
</dbReference>
<keyword evidence="14 22" id="KW-1133">Transmembrane helix</keyword>
<evidence type="ECO:0000256" key="2">
    <source>
        <dbReference type="ARBA" id="ARBA00005748"/>
    </source>
</evidence>
<keyword evidence="12" id="KW-0460">Magnesium</keyword>
<feature type="region of interest" description="Disordered" evidence="21">
    <location>
        <begin position="573"/>
        <end position="602"/>
    </location>
</feature>
<evidence type="ECO:0000256" key="22">
    <source>
        <dbReference type="SAM" id="Phobius"/>
    </source>
</evidence>
<evidence type="ECO:0000256" key="21">
    <source>
        <dbReference type="SAM" id="MobiDB-lite"/>
    </source>
</evidence>
<dbReference type="PANTHER" id="PTHR31587:SF3">
    <property type="entry name" value="EXPRESSED PROTEIN"/>
    <property type="match status" value="1"/>
</dbReference>
<dbReference type="GO" id="GO:0046872">
    <property type="term" value="F:metal ion binding"/>
    <property type="evidence" value="ECO:0007669"/>
    <property type="project" value="UniProtKB-KW"/>
</dbReference>
<keyword evidence="6" id="KW-0602">Photosynthesis</keyword>
<dbReference type="OrthoDB" id="772609at2759"/>
<keyword evidence="13" id="KW-0249">Electron transport</keyword>
<sequence>MKEPKRAFVPHRFPRRAMSYFSSFLLFSFSLIFSCTSQETTFKDVGLGNPVLDVTPSPLAGYSSARGAKDFLSCQRVRAVGLSRLKISSYANSIQITLSPSVVIPERLYSKIQVCFHRKASLGLCQCAKDEWKAVQKGLWSSVMSPYEDRYIDVKFIDGLSGSVIVSVDEEFQQWRLLCLAFGFVLLLLAPIVSNWVPFYYSSSMAIGVLLVILILLFQGMKLLPTGRKNVFYLTIYGSVVGIGSFLLHYLSMFVNSILFNFGLSEDMHNPVSIFVLVGLILAGAAVGYWTVRKFVILEDGSVDVGIVQFVKWAMCIIATTFIFQVCCSLSSSCWLGHTYTALLDCIEERNVGILFPEAQGDFTRWCQLGGLRTFVTLHGTFGLIGFMLRQFKLAQSVQLRPYNAIAFSAPIAVFVSSTLDIPLAMAALTSCWGICFFITSKWQGSSKHRSLPGNGKLWLPRARQVSANHNRAEFLSRSAKTSSQSTGWNNPKSSFALFDSPIKGMVLSSPSKGTHRQDYYSTFHKTPTRKRFSKKGWEDFTRESTREAMSELASSPEFTDWIIEHADKIQLLPDNSSDDSMGSGSDSSEETGSGLGLFKWY</sequence>
<feature type="transmembrane region" description="Helical" evidence="22">
    <location>
        <begin position="175"/>
        <end position="193"/>
    </location>
</feature>